<sequence length="51" mass="5981">MFNPILGVNFRYSHLSLNVTKNFHLVTALQSPCVFQDNGKRRRKEVEFRDG</sequence>
<protein>
    <submittedName>
        <fullName evidence="2">Uncharacterized protein</fullName>
    </submittedName>
</protein>
<dbReference type="Proteomes" id="UP000008064">
    <property type="component" value="Unassembled WGS sequence"/>
</dbReference>
<evidence type="ECO:0000313" key="1">
    <source>
        <dbReference type="EMBL" id="EGO18364.1"/>
    </source>
</evidence>
<name>F8P4A0_SERL9</name>
<dbReference type="KEGG" id="sla:SERLADRAFT_375187"/>
<gene>
    <name evidence="2" type="ORF">SERLADRAFT_372095</name>
    <name evidence="1" type="ORF">SERLADRAFT_375187</name>
</gene>
<dbReference type="RefSeq" id="XP_007321224.1">
    <property type="nucleotide sequence ID" value="XM_007321162.1"/>
</dbReference>
<dbReference type="EMBL" id="GL945438">
    <property type="protein sequence ID" value="EGO21438.1"/>
    <property type="molecule type" value="Genomic_DNA"/>
</dbReference>
<organism>
    <name type="scientific">Serpula lacrymans var. lacrymans (strain S7.9)</name>
    <name type="common">Dry rot fungus</name>
    <dbReference type="NCBI Taxonomy" id="578457"/>
    <lineage>
        <taxon>Eukaryota</taxon>
        <taxon>Fungi</taxon>
        <taxon>Dikarya</taxon>
        <taxon>Basidiomycota</taxon>
        <taxon>Agaricomycotina</taxon>
        <taxon>Agaricomycetes</taxon>
        <taxon>Agaricomycetidae</taxon>
        <taxon>Boletales</taxon>
        <taxon>Coniophorineae</taxon>
        <taxon>Serpulaceae</taxon>
        <taxon>Serpula</taxon>
    </lineage>
</organism>
<reference evidence="2" key="1">
    <citation type="submission" date="2011-04" db="EMBL/GenBank/DDBJ databases">
        <title>Evolution of plant cell wall degrading machinery underlies the functional diversity of forest fungi.</title>
        <authorList>
            <consortium name="US DOE Joint Genome Institute (JGI-PGF)"/>
            <person name="Eastwood D.C."/>
            <person name="Floudas D."/>
            <person name="Binder M."/>
            <person name="Majcherczyk A."/>
            <person name="Schneider P."/>
            <person name="Aerts A."/>
            <person name="Asiegbu F.O."/>
            <person name="Baker S.E."/>
            <person name="Barry K."/>
            <person name="Bendiksby M."/>
            <person name="Blumentritt M."/>
            <person name="Coutinho P.M."/>
            <person name="Cullen D."/>
            <person name="Cullen D."/>
            <person name="Gathman A."/>
            <person name="Goodell B."/>
            <person name="Henrissat B."/>
            <person name="Ihrmark K."/>
            <person name="Kauserud H."/>
            <person name="Kohler A."/>
            <person name="LaButti K."/>
            <person name="Lapidus A."/>
            <person name="Lavin J.L."/>
            <person name="Lee Y.-H."/>
            <person name="Lindquist E."/>
            <person name="Lilly W."/>
            <person name="Lucas S."/>
            <person name="Morin E."/>
            <person name="Murat C."/>
            <person name="Oguiza J.A."/>
            <person name="Park J."/>
            <person name="Pisabarro A.G."/>
            <person name="Riley R."/>
            <person name="Rosling A."/>
            <person name="Salamov A."/>
            <person name="Schmidt O."/>
            <person name="Schmutz J."/>
            <person name="Skrede I."/>
            <person name="Stenlid J."/>
            <person name="Wiebenga A."/>
            <person name="Xie X."/>
            <person name="Kues U."/>
            <person name="Hibbett D.S."/>
            <person name="Hoffmeister D."/>
            <person name="Hogberg N."/>
            <person name="Martin F."/>
            <person name="Grigoriev I.V."/>
            <person name="Watkinson S.C."/>
        </authorList>
    </citation>
    <scope>NUCLEOTIDE SEQUENCE</scope>
    <source>
        <strain evidence="2">S7.9</strain>
    </source>
</reference>
<evidence type="ECO:0000313" key="2">
    <source>
        <dbReference type="EMBL" id="EGO21438.1"/>
    </source>
</evidence>
<proteinExistence type="predicted"/>
<dbReference type="GeneID" id="18810573"/>
<dbReference type="AlphaFoldDB" id="F8P4A0"/>
<dbReference type="HOGENOM" id="CLU_3107867_0_0_1"/>
<accession>F8P4A0</accession>
<dbReference type="EMBL" id="GL945472">
    <property type="protein sequence ID" value="EGO18364.1"/>
    <property type="molecule type" value="Genomic_DNA"/>
</dbReference>
<dbReference type="RefSeq" id="XP_007324907.1">
    <property type="nucleotide sequence ID" value="XM_007324845.1"/>
</dbReference>
<dbReference type="KEGG" id="sla:SERLADRAFT_372095"/>
<dbReference type="GeneID" id="18810417"/>